<organism evidence="1 2">
    <name type="scientific">Rhodococcus qingshengii</name>
    <dbReference type="NCBI Taxonomy" id="334542"/>
    <lineage>
        <taxon>Bacteria</taxon>
        <taxon>Bacillati</taxon>
        <taxon>Actinomycetota</taxon>
        <taxon>Actinomycetes</taxon>
        <taxon>Mycobacteriales</taxon>
        <taxon>Nocardiaceae</taxon>
        <taxon>Rhodococcus</taxon>
        <taxon>Rhodococcus erythropolis group</taxon>
    </lineage>
</organism>
<proteinExistence type="predicted"/>
<evidence type="ECO:0000313" key="2">
    <source>
        <dbReference type="Proteomes" id="UP000230886"/>
    </source>
</evidence>
<reference evidence="1 2" key="1">
    <citation type="submission" date="2017-07" db="EMBL/GenBank/DDBJ databases">
        <title>Draft sequence of Rhodococcus enclensis 23b-28.</title>
        <authorList>
            <person name="Besaury L."/>
            <person name="Sancelme M."/>
            <person name="Amato P."/>
            <person name="Lallement A."/>
            <person name="Delort A.-M."/>
        </authorList>
    </citation>
    <scope>NUCLEOTIDE SEQUENCE [LARGE SCALE GENOMIC DNA]</scope>
    <source>
        <strain evidence="1 2">23b-28</strain>
    </source>
</reference>
<dbReference type="AlphaFoldDB" id="A0A2A5JE18"/>
<accession>A0A2A5JE18</accession>
<dbReference type="Proteomes" id="UP000230886">
    <property type="component" value="Unassembled WGS sequence"/>
</dbReference>
<protein>
    <submittedName>
        <fullName evidence="1">Uncharacterized protein</fullName>
    </submittedName>
</protein>
<sequence length="162" mass="17985">MNEWIETSALVLAKCAANDPWFPNPGEALVKAWAEVFAGSHLSREDLLAGVARAYRIEDEGFRPLPASIVKHARAAYFEALGALDDEQRDQMLTMAYELEDMGFPPPLAQKHVRRVALGRSPAIDLSEQERAELFSRVQVRLALQPRVGVAEAVERMAASKK</sequence>
<dbReference type="RefSeq" id="WP_099697373.1">
    <property type="nucleotide sequence ID" value="NZ_NOVD01000004.1"/>
</dbReference>
<evidence type="ECO:0000313" key="1">
    <source>
        <dbReference type="EMBL" id="PCK27828.1"/>
    </source>
</evidence>
<dbReference type="EMBL" id="NOVD01000004">
    <property type="protein sequence ID" value="PCK27828.1"/>
    <property type="molecule type" value="Genomic_DNA"/>
</dbReference>
<gene>
    <name evidence="1" type="ORF">CHR55_10110</name>
</gene>
<comment type="caution">
    <text evidence="1">The sequence shown here is derived from an EMBL/GenBank/DDBJ whole genome shotgun (WGS) entry which is preliminary data.</text>
</comment>
<name>A0A2A5JE18_RHOSG</name>